<dbReference type="EC" id="4.2.1.24" evidence="4 14"/>
<dbReference type="Proteomes" id="UP000281955">
    <property type="component" value="Unassembled WGS sequence"/>
</dbReference>
<keyword evidence="17" id="KW-1185">Reference proteome</keyword>
<evidence type="ECO:0000256" key="3">
    <source>
        <dbReference type="ARBA" id="ARBA00011823"/>
    </source>
</evidence>
<comment type="similarity">
    <text evidence="2 15">Belongs to the ALAD family.</text>
</comment>
<feature type="binding site" evidence="12">
    <location>
        <position position="216"/>
    </location>
    <ligand>
        <name>5-aminolevulinate</name>
        <dbReference type="ChEBI" id="CHEBI:356416"/>
        <label>1</label>
    </ligand>
</feature>
<evidence type="ECO:0000256" key="14">
    <source>
        <dbReference type="RuleBase" id="RU000515"/>
    </source>
</evidence>
<evidence type="ECO:0000313" key="17">
    <source>
        <dbReference type="Proteomes" id="UP000281955"/>
    </source>
</evidence>
<dbReference type="FunFam" id="3.20.20.70:FF:000019">
    <property type="entry name" value="Delta-aminolevulinic acid dehydratase"/>
    <property type="match status" value="1"/>
</dbReference>
<feature type="active site" description="Schiff-base intermediate with substrate" evidence="11">
    <location>
        <position position="206"/>
    </location>
</feature>
<comment type="pathway">
    <text evidence="1">Porphyrin-containing compound metabolism; protoporphyrin-IX biosynthesis; coproporphyrinogen-III from 5-aminolevulinate: step 1/4.</text>
</comment>
<evidence type="ECO:0000256" key="1">
    <source>
        <dbReference type="ARBA" id="ARBA00004694"/>
    </source>
</evidence>
<evidence type="ECO:0000256" key="8">
    <source>
        <dbReference type="ARBA" id="ARBA00023244"/>
    </source>
</evidence>
<dbReference type="PRINTS" id="PR00144">
    <property type="entry name" value="DALDHYDRTASE"/>
</dbReference>
<protein>
    <recommendedName>
        <fullName evidence="5 14">Delta-aminolevulinic acid dehydratase</fullName>
        <ecNumber evidence="4 14">4.2.1.24</ecNumber>
    </recommendedName>
</protein>
<evidence type="ECO:0000256" key="5">
    <source>
        <dbReference type="ARBA" id="ARBA00020771"/>
    </source>
</evidence>
<dbReference type="EMBL" id="RBWV01000011">
    <property type="protein sequence ID" value="RKS75208.1"/>
    <property type="molecule type" value="Genomic_DNA"/>
</dbReference>
<dbReference type="SMART" id="SM01004">
    <property type="entry name" value="ALAD"/>
    <property type="match status" value="1"/>
</dbReference>
<comment type="catalytic activity">
    <reaction evidence="10 14">
        <text>2 5-aminolevulinate = porphobilinogen + 2 H2O + H(+)</text>
        <dbReference type="Rhea" id="RHEA:24064"/>
        <dbReference type="ChEBI" id="CHEBI:15377"/>
        <dbReference type="ChEBI" id="CHEBI:15378"/>
        <dbReference type="ChEBI" id="CHEBI:58126"/>
        <dbReference type="ChEBI" id="CHEBI:356416"/>
        <dbReference type="EC" id="4.2.1.24"/>
    </reaction>
</comment>
<dbReference type="Gene3D" id="3.20.20.70">
    <property type="entry name" value="Aldolase class I"/>
    <property type="match status" value="1"/>
</dbReference>
<keyword evidence="7 14" id="KW-0456">Lyase</keyword>
<dbReference type="GO" id="GO:0008270">
    <property type="term" value="F:zinc ion binding"/>
    <property type="evidence" value="ECO:0007669"/>
    <property type="project" value="TreeGrafter"/>
</dbReference>
<evidence type="ECO:0000256" key="6">
    <source>
        <dbReference type="ARBA" id="ARBA00023133"/>
    </source>
</evidence>
<dbReference type="InterPro" id="IPR001731">
    <property type="entry name" value="ALAD"/>
</dbReference>
<keyword evidence="8 14" id="KW-0627">Porphyrin biosynthesis</keyword>
<evidence type="ECO:0000256" key="10">
    <source>
        <dbReference type="ARBA" id="ARBA00047651"/>
    </source>
</evidence>
<dbReference type="NCBIfam" id="NF006762">
    <property type="entry name" value="PRK09283.1"/>
    <property type="match status" value="1"/>
</dbReference>
<dbReference type="CDD" id="cd00384">
    <property type="entry name" value="ALAD_PBGS"/>
    <property type="match status" value="1"/>
</dbReference>
<dbReference type="GO" id="GO:0006782">
    <property type="term" value="P:protoporphyrinogen IX biosynthetic process"/>
    <property type="evidence" value="ECO:0007669"/>
    <property type="project" value="UniProtKB-UniPathway"/>
</dbReference>
<dbReference type="PIRSF" id="PIRSF001415">
    <property type="entry name" value="Porphbilin_synth"/>
    <property type="match status" value="1"/>
</dbReference>
<dbReference type="InterPro" id="IPR030656">
    <property type="entry name" value="ALAD_AS"/>
</dbReference>
<feature type="binding site" evidence="13">
    <location>
        <position position="243"/>
    </location>
    <ligand>
        <name>Mg(2+)</name>
        <dbReference type="ChEBI" id="CHEBI:18420"/>
    </ligand>
</feature>
<dbReference type="Pfam" id="PF00490">
    <property type="entry name" value="ALAD"/>
    <property type="match status" value="1"/>
</dbReference>
<gene>
    <name evidence="16" type="ORF">CLV35_1667</name>
</gene>
<keyword evidence="13" id="KW-0460">Magnesium</keyword>
<evidence type="ECO:0000256" key="9">
    <source>
        <dbReference type="ARBA" id="ARBA00025628"/>
    </source>
</evidence>
<evidence type="ECO:0000256" key="2">
    <source>
        <dbReference type="ARBA" id="ARBA00008055"/>
    </source>
</evidence>
<proteinExistence type="inferred from homology"/>
<keyword evidence="6" id="KW-0350">Heme biosynthesis</keyword>
<dbReference type="InterPro" id="IPR013785">
    <property type="entry name" value="Aldolase_TIM"/>
</dbReference>
<comment type="subunit">
    <text evidence="3 14">Homooctamer.</text>
</comment>
<evidence type="ECO:0000256" key="7">
    <source>
        <dbReference type="ARBA" id="ARBA00023239"/>
    </source>
</evidence>
<dbReference type="GO" id="GO:0005829">
    <property type="term" value="C:cytosol"/>
    <property type="evidence" value="ECO:0007669"/>
    <property type="project" value="TreeGrafter"/>
</dbReference>
<dbReference type="GO" id="GO:0004655">
    <property type="term" value="F:porphobilinogen synthase activity"/>
    <property type="evidence" value="ECO:0007669"/>
    <property type="project" value="UniProtKB-EC"/>
</dbReference>
<accession>A0A420XPL2</accession>
<feature type="binding site" evidence="12">
    <location>
        <position position="323"/>
    </location>
    <ligand>
        <name>5-aminolevulinate</name>
        <dbReference type="ChEBI" id="CHEBI:356416"/>
        <label>2</label>
    </ligand>
</feature>
<dbReference type="UniPathway" id="UPA00251">
    <property type="reaction ID" value="UER00318"/>
</dbReference>
<dbReference type="PANTHER" id="PTHR11458">
    <property type="entry name" value="DELTA-AMINOLEVULINIC ACID DEHYDRATASE"/>
    <property type="match status" value="1"/>
</dbReference>
<dbReference type="SUPFAM" id="SSF51569">
    <property type="entry name" value="Aldolase"/>
    <property type="match status" value="1"/>
</dbReference>
<evidence type="ECO:0000256" key="12">
    <source>
        <dbReference type="PIRSR" id="PIRSR001415-2"/>
    </source>
</evidence>
<evidence type="ECO:0000256" key="15">
    <source>
        <dbReference type="RuleBase" id="RU004161"/>
    </source>
</evidence>
<evidence type="ECO:0000313" key="16">
    <source>
        <dbReference type="EMBL" id="RKS75208.1"/>
    </source>
</evidence>
<evidence type="ECO:0000256" key="11">
    <source>
        <dbReference type="PIRSR" id="PIRSR001415-1"/>
    </source>
</evidence>
<sequence length="335" mass="35473">MSGFPAVPTRGFPAVRPRRLRVTPAVRRLVAETSVEARHLVLPAFVREGVSEPVAIASMPGVVQHSLDSLRKAAAEAASLGLGGIMLFGIPLVKDAVGSAGTDPDGILQQALRAVREEVGDDLVVMSDLCLDEFTDHGHCGVLAADGSVDNDVTLVRYAEMAVVQAEAGAHVVGPSGMMDGQVGVIRSALDSAGFTSTSVLAYSAKYASAFYGPFREAVDSSLRGDRKTYQQDPANARESLREVLLDLEEGADMVMVKPASAYLDILRAVADTVDVPVAAYQVSGEYSMVEAAAERGWIDRDRTVLETVTGIRRAGADVVLTYWAAEVAGWLARA</sequence>
<comment type="caution">
    <text evidence="16">The sequence shown here is derived from an EMBL/GenBank/DDBJ whole genome shotgun (WGS) entry which is preliminary data.</text>
</comment>
<organism evidence="16 17">
    <name type="scientific">Motilibacter peucedani</name>
    <dbReference type="NCBI Taxonomy" id="598650"/>
    <lineage>
        <taxon>Bacteria</taxon>
        <taxon>Bacillati</taxon>
        <taxon>Actinomycetota</taxon>
        <taxon>Actinomycetes</taxon>
        <taxon>Motilibacterales</taxon>
        <taxon>Motilibacteraceae</taxon>
        <taxon>Motilibacter</taxon>
    </lineage>
</organism>
<dbReference type="AlphaFoldDB" id="A0A420XPL2"/>
<dbReference type="InParanoid" id="A0A420XPL2"/>
<feature type="active site" description="Schiff-base intermediate with substrate" evidence="11">
    <location>
        <position position="258"/>
    </location>
</feature>
<evidence type="ECO:0000256" key="4">
    <source>
        <dbReference type="ARBA" id="ARBA00012053"/>
    </source>
</evidence>
<keyword evidence="13" id="KW-0479">Metal-binding</keyword>
<dbReference type="PROSITE" id="PS00169">
    <property type="entry name" value="D_ALA_DEHYDRATASE"/>
    <property type="match status" value="1"/>
</dbReference>
<evidence type="ECO:0000256" key="13">
    <source>
        <dbReference type="PIRSR" id="PIRSR001415-5"/>
    </source>
</evidence>
<feature type="binding site" evidence="12">
    <location>
        <position position="284"/>
    </location>
    <ligand>
        <name>5-aminolevulinate</name>
        <dbReference type="ChEBI" id="CHEBI:356416"/>
        <label>2</label>
    </ligand>
</feature>
<comment type="function">
    <text evidence="9">Catalyzes an early step in the biosynthesis of tetrapyrroles. Binds two molecules of 5-aminolevulinate per subunit, each at a distinct site, and catalyzes their condensation to form porphobilinogen.</text>
</comment>
<dbReference type="FunCoup" id="A0A420XPL2">
    <property type="interactions" value="391"/>
</dbReference>
<dbReference type="PANTHER" id="PTHR11458:SF0">
    <property type="entry name" value="DELTA-AMINOLEVULINIC ACID DEHYDRATASE"/>
    <property type="match status" value="1"/>
</dbReference>
<name>A0A420XPL2_9ACTN</name>
<feature type="binding site" evidence="12">
    <location>
        <position position="227"/>
    </location>
    <ligand>
        <name>5-aminolevulinate</name>
        <dbReference type="ChEBI" id="CHEBI:356416"/>
        <label>1</label>
    </ligand>
</feature>
<reference evidence="16 17" key="1">
    <citation type="submission" date="2018-10" db="EMBL/GenBank/DDBJ databases">
        <title>Genomic Encyclopedia of Archaeal and Bacterial Type Strains, Phase II (KMG-II): from individual species to whole genera.</title>
        <authorList>
            <person name="Goeker M."/>
        </authorList>
    </citation>
    <scope>NUCLEOTIDE SEQUENCE [LARGE SCALE GENOMIC DNA]</scope>
    <source>
        <strain evidence="16 17">RP-AC37</strain>
    </source>
</reference>